<feature type="domain" description="Survival protein SurE-like phosphatase/nucleotidase" evidence="2">
    <location>
        <begin position="21"/>
        <end position="231"/>
    </location>
</feature>
<evidence type="ECO:0000313" key="3">
    <source>
        <dbReference type="EMBL" id="KAG7661169.1"/>
    </source>
</evidence>
<organism evidence="3 4">
    <name type="scientific">[Candida] subhashii</name>
    <dbReference type="NCBI Taxonomy" id="561895"/>
    <lineage>
        <taxon>Eukaryota</taxon>
        <taxon>Fungi</taxon>
        <taxon>Dikarya</taxon>
        <taxon>Ascomycota</taxon>
        <taxon>Saccharomycotina</taxon>
        <taxon>Pichiomycetes</taxon>
        <taxon>Debaryomycetaceae</taxon>
        <taxon>Spathaspora</taxon>
    </lineage>
</organism>
<dbReference type="InterPro" id="IPR002828">
    <property type="entry name" value="SurE-like_Pase/nucleotidase"/>
</dbReference>
<evidence type="ECO:0000256" key="1">
    <source>
        <dbReference type="SAM" id="SignalP"/>
    </source>
</evidence>
<dbReference type="AlphaFoldDB" id="A0A8J5Q3I2"/>
<dbReference type="InterPro" id="IPR030048">
    <property type="entry name" value="SurE"/>
</dbReference>
<dbReference type="PANTHER" id="PTHR30457">
    <property type="entry name" value="5'-NUCLEOTIDASE SURE"/>
    <property type="match status" value="1"/>
</dbReference>
<dbReference type="Proteomes" id="UP000694255">
    <property type="component" value="Unassembled WGS sequence"/>
</dbReference>
<proteinExistence type="predicted"/>
<protein>
    <recommendedName>
        <fullName evidence="2">Survival protein SurE-like phosphatase/nucleotidase domain-containing protein</fullName>
    </recommendedName>
</protein>
<evidence type="ECO:0000259" key="2">
    <source>
        <dbReference type="Pfam" id="PF01975"/>
    </source>
</evidence>
<dbReference type="Pfam" id="PF01975">
    <property type="entry name" value="SurE"/>
    <property type="match status" value="1"/>
</dbReference>
<dbReference type="OrthoDB" id="4018688at2759"/>
<dbReference type="GeneID" id="73472119"/>
<dbReference type="NCBIfam" id="TIGR00087">
    <property type="entry name" value="surE"/>
    <property type="match status" value="1"/>
</dbReference>
<name>A0A8J5Q3I2_9ASCO</name>
<sequence length="326" mass="35206">MQFLSSVATLLLASTAFAKTILLTNDDGWASTNIRATYIQLKEDGHDVYLVAPVSQRSGFGGTFDLPETPTLETNGGFNYPAAGAPSWGHEVDDDHIWYFNGTPASCVAFGASYLLPTYFKNNNQIDLVVSGPNEGQNVSPGLFTISGTIGATYNAVYRDIPAVAFSGANTNNSFFKDDLDMSDKLEPSTIYAEKVVEFVNALFAGEGHNTRALPLGVGLNVNFPAVGYQNETCTNPSWVQTRLSGKDSVTLDVIYNASSNLFTFSERSGQGMLECQNGDCKLPSEAFVVTNECASTVSVYSIDYDANTKLTKEVQNSLSALYKKK</sequence>
<dbReference type="GO" id="GO:0008252">
    <property type="term" value="F:nucleotidase activity"/>
    <property type="evidence" value="ECO:0007669"/>
    <property type="project" value="InterPro"/>
</dbReference>
<keyword evidence="1" id="KW-0732">Signal</keyword>
<evidence type="ECO:0000313" key="4">
    <source>
        <dbReference type="Proteomes" id="UP000694255"/>
    </source>
</evidence>
<feature type="signal peptide" evidence="1">
    <location>
        <begin position="1"/>
        <end position="18"/>
    </location>
</feature>
<reference evidence="3 4" key="1">
    <citation type="journal article" date="2021" name="DNA Res.">
        <title>Genome analysis of Candida subhashii reveals its hybrid nature and dual mitochondrial genome conformations.</title>
        <authorList>
            <person name="Mixao V."/>
            <person name="Hegedusova E."/>
            <person name="Saus E."/>
            <person name="Pryszcz L.P."/>
            <person name="Cillingova A."/>
            <person name="Nosek J."/>
            <person name="Gabaldon T."/>
        </authorList>
    </citation>
    <scope>NUCLEOTIDE SEQUENCE [LARGE SCALE GENOMIC DNA]</scope>
    <source>
        <strain evidence="3 4">CBS 10753</strain>
    </source>
</reference>
<keyword evidence="4" id="KW-1185">Reference proteome</keyword>
<dbReference type="EMBL" id="JAGSYN010000260">
    <property type="protein sequence ID" value="KAG7661169.1"/>
    <property type="molecule type" value="Genomic_DNA"/>
</dbReference>
<dbReference type="RefSeq" id="XP_049261402.1">
    <property type="nucleotide sequence ID" value="XM_049409372.1"/>
</dbReference>
<gene>
    <name evidence="3" type="ORF">J8A68_005319</name>
</gene>
<dbReference type="PANTHER" id="PTHR30457:SF0">
    <property type="entry name" value="PHOSPHATASE, PUTATIVE (AFU_ORTHOLOGUE AFUA_4G01070)-RELATED"/>
    <property type="match status" value="1"/>
</dbReference>
<accession>A0A8J5Q3I2</accession>
<feature type="chain" id="PRO_5035248070" description="Survival protein SurE-like phosphatase/nucleotidase domain-containing protein" evidence="1">
    <location>
        <begin position="19"/>
        <end position="326"/>
    </location>
</feature>
<comment type="caution">
    <text evidence="3">The sequence shown here is derived from an EMBL/GenBank/DDBJ whole genome shotgun (WGS) entry which is preliminary data.</text>
</comment>